<comment type="caution">
    <text evidence="2">The sequence shown here is derived from an EMBL/GenBank/DDBJ whole genome shotgun (WGS) entry which is preliminary data.</text>
</comment>
<dbReference type="Proteomes" id="UP000811619">
    <property type="component" value="Unassembled WGS sequence"/>
</dbReference>
<sequence>MSSSKHPEDVQDVDGMLAADDAAEEIENDGDDDIAMDSDAEDEQQQPQEDDEQEELLLQNDSIAYFDLPQDSLFAIAQHPVHASLVAVGGSAGPQDDAPGAGWLFDT</sequence>
<evidence type="ECO:0000256" key="1">
    <source>
        <dbReference type="SAM" id="MobiDB-lite"/>
    </source>
</evidence>
<dbReference type="EMBL" id="SRPY01000073">
    <property type="protein sequence ID" value="KAG5929202.1"/>
    <property type="molecule type" value="Genomic_DNA"/>
</dbReference>
<organism evidence="2 3">
    <name type="scientific">Claviceps africana</name>
    <dbReference type="NCBI Taxonomy" id="83212"/>
    <lineage>
        <taxon>Eukaryota</taxon>
        <taxon>Fungi</taxon>
        <taxon>Dikarya</taxon>
        <taxon>Ascomycota</taxon>
        <taxon>Pezizomycotina</taxon>
        <taxon>Sordariomycetes</taxon>
        <taxon>Hypocreomycetidae</taxon>
        <taxon>Hypocreales</taxon>
        <taxon>Clavicipitaceae</taxon>
        <taxon>Claviceps</taxon>
    </lineage>
</organism>
<feature type="non-terminal residue" evidence="2">
    <location>
        <position position="107"/>
    </location>
</feature>
<dbReference type="Gene3D" id="2.130.10.10">
    <property type="entry name" value="YVTN repeat-like/Quinoprotein amine dehydrogenase"/>
    <property type="match status" value="1"/>
</dbReference>
<protein>
    <submittedName>
        <fullName evidence="2">Uncharacterized protein</fullName>
    </submittedName>
</protein>
<gene>
    <name evidence="2" type="ORF">E4U42_006803</name>
</gene>
<evidence type="ECO:0000313" key="3">
    <source>
        <dbReference type="Proteomes" id="UP000811619"/>
    </source>
</evidence>
<keyword evidence="3" id="KW-1185">Reference proteome</keyword>
<dbReference type="InterPro" id="IPR015943">
    <property type="entry name" value="WD40/YVTN_repeat-like_dom_sf"/>
</dbReference>
<feature type="compositionally biased region" description="Acidic residues" evidence="1">
    <location>
        <begin position="21"/>
        <end position="55"/>
    </location>
</feature>
<proteinExistence type="predicted"/>
<accession>A0A8K0JCI8</accession>
<evidence type="ECO:0000313" key="2">
    <source>
        <dbReference type="EMBL" id="KAG5929202.1"/>
    </source>
</evidence>
<reference evidence="2" key="1">
    <citation type="journal article" date="2020" name="bioRxiv">
        <title>Whole genome comparisons of ergot fungi reveals the divergence and evolution of species within the genus Claviceps are the result of varying mechanisms driving genome evolution and host range expansion.</title>
        <authorList>
            <person name="Wyka S.A."/>
            <person name="Mondo S.J."/>
            <person name="Liu M."/>
            <person name="Dettman J."/>
            <person name="Nalam V."/>
            <person name="Broders K.D."/>
        </authorList>
    </citation>
    <scope>NUCLEOTIDE SEQUENCE</scope>
    <source>
        <strain evidence="2">CCC 489</strain>
    </source>
</reference>
<dbReference type="AlphaFoldDB" id="A0A8K0JCI8"/>
<name>A0A8K0JCI8_9HYPO</name>
<feature type="region of interest" description="Disordered" evidence="1">
    <location>
        <begin position="1"/>
        <end position="58"/>
    </location>
</feature>